<dbReference type="InterPro" id="IPR036514">
    <property type="entry name" value="SGNH_hydro_sf"/>
</dbReference>
<gene>
    <name evidence="1" type="ORF">SAMN05216302_10528</name>
</gene>
<dbReference type="PANTHER" id="PTHR30383">
    <property type="entry name" value="THIOESTERASE 1/PROTEASE 1/LYSOPHOSPHOLIPASE L1"/>
    <property type="match status" value="1"/>
</dbReference>
<dbReference type="GO" id="GO:0000272">
    <property type="term" value="P:polysaccharide catabolic process"/>
    <property type="evidence" value="ECO:0007669"/>
    <property type="project" value="InterPro"/>
</dbReference>
<dbReference type="SUPFAM" id="SSF52266">
    <property type="entry name" value="SGNH hydrolase"/>
    <property type="match status" value="1"/>
</dbReference>
<dbReference type="SUPFAM" id="SSF63446">
    <property type="entry name" value="Type I dockerin domain"/>
    <property type="match status" value="1"/>
</dbReference>
<dbReference type="InterPro" id="IPR036439">
    <property type="entry name" value="Dockerin_dom_sf"/>
</dbReference>
<dbReference type="Proteomes" id="UP000199533">
    <property type="component" value="Unassembled WGS sequence"/>
</dbReference>
<dbReference type="PROSITE" id="PS00018">
    <property type="entry name" value="EF_HAND_1"/>
    <property type="match status" value="1"/>
</dbReference>
<dbReference type="PANTHER" id="PTHR30383:SF5">
    <property type="entry name" value="SGNH HYDROLASE-TYPE ESTERASE DOMAIN-CONTAINING PROTEIN"/>
    <property type="match status" value="1"/>
</dbReference>
<dbReference type="Gene3D" id="1.10.1330.10">
    <property type="entry name" value="Dockerin domain"/>
    <property type="match status" value="1"/>
</dbReference>
<dbReference type="InterPro" id="IPR051532">
    <property type="entry name" value="Ester_Hydrolysis_Enzymes"/>
</dbReference>
<keyword evidence="1" id="KW-0378">Hydrolase</keyword>
<organism evidence="1 2">
    <name type="scientific">Nitrosomonas aestuarii</name>
    <dbReference type="NCBI Taxonomy" id="52441"/>
    <lineage>
        <taxon>Bacteria</taxon>
        <taxon>Pseudomonadati</taxon>
        <taxon>Pseudomonadota</taxon>
        <taxon>Betaproteobacteria</taxon>
        <taxon>Nitrosomonadales</taxon>
        <taxon>Nitrosomonadaceae</taxon>
        <taxon>Nitrosomonas</taxon>
    </lineage>
</organism>
<dbReference type="Pfam" id="PF00657">
    <property type="entry name" value="Lipase_GDSL"/>
    <property type="match status" value="1"/>
</dbReference>
<name>A0A1I4GCT9_9PROT</name>
<accession>A0A1I4GCT9</accession>
<dbReference type="STRING" id="52441.SAMN05216302_10528"/>
<dbReference type="AlphaFoldDB" id="A0A1I4GCT9"/>
<reference evidence="2" key="1">
    <citation type="submission" date="2016-10" db="EMBL/GenBank/DDBJ databases">
        <authorList>
            <person name="Varghese N."/>
            <person name="Submissions S."/>
        </authorList>
    </citation>
    <scope>NUCLEOTIDE SEQUENCE [LARGE SCALE GENOMIC DNA]</scope>
    <source>
        <strain evidence="2">Nm69</strain>
    </source>
</reference>
<dbReference type="EMBL" id="FOSP01000052">
    <property type="protein sequence ID" value="SFL27855.1"/>
    <property type="molecule type" value="Genomic_DNA"/>
</dbReference>
<keyword evidence="2" id="KW-1185">Reference proteome</keyword>
<dbReference type="InterPro" id="IPR001087">
    <property type="entry name" value="GDSL"/>
</dbReference>
<evidence type="ECO:0000313" key="1">
    <source>
        <dbReference type="EMBL" id="SFL27855.1"/>
    </source>
</evidence>
<dbReference type="InterPro" id="IPR018247">
    <property type="entry name" value="EF_Hand_1_Ca_BS"/>
</dbReference>
<protein>
    <submittedName>
        <fullName evidence="1">GDSL-like Lipase/Acylhydrolase family protein</fullName>
    </submittedName>
</protein>
<dbReference type="Gene3D" id="3.40.50.1110">
    <property type="entry name" value="SGNH hydrolase"/>
    <property type="match status" value="1"/>
</dbReference>
<proteinExistence type="predicted"/>
<dbReference type="GO" id="GO:0004622">
    <property type="term" value="F:phosphatidylcholine lysophospholipase activity"/>
    <property type="evidence" value="ECO:0007669"/>
    <property type="project" value="TreeGrafter"/>
</dbReference>
<dbReference type="RefSeq" id="WP_170841745.1">
    <property type="nucleotide sequence ID" value="NZ_FOSP01000052.1"/>
</dbReference>
<sequence length="559" mass="61037">MIHNIFRNDRQVCNFSWSIQITLIAGLLASLVWAPLAQADCDRTTIMSAGDSMTLGYNKELQFAVKPGYRGGQGGLRGLLADRGLLIDYVGSRDEDTADPCNDLAHESMEGRTISAIDNLRISDITPWKTYTPDIVLLMAGTNDFLNNYNYCEATPRTRFEAFANVLLKIDAVTEAKTGLIENILGESPATQLFVSSIPPINVINFTMACQLPDDEPDPSAWLATRQGNLNAEIDKFNQAVKQRVTDYGLANLHFVDVGSTLSLSDYEDGVHPKDLATFHKMAPAWFSGIISHVQQKIDVVGDRDNFQGGDAVDSPDKSVFVMSVLDHIATDPGQNPAADLDTAGSGGFDTNRPVGFTHSFALPPGALVTAATLALRVKGSAENYNDSIIYDQSALDPLNECASSCLRKQYSPQITFKDLLGREPVQQEVLNLRMNLAKVPVRIHTQFNAGDRWPGGADAHHNLLGLLSDGEFNMIVVDDTTVDYSQLTITYVLAGTRAGELNGDGVIDIKDIDILRNALNTDAYSDLDPRDIDGDGRITILDMRKLVLQCDHPRCAAN</sequence>
<evidence type="ECO:0000313" key="2">
    <source>
        <dbReference type="Proteomes" id="UP000199533"/>
    </source>
</evidence>